<feature type="repeat" description="WD" evidence="2">
    <location>
        <begin position="568"/>
        <end position="609"/>
    </location>
</feature>
<keyword evidence="2" id="KW-0853">WD repeat</keyword>
<dbReference type="InterPro" id="IPR015943">
    <property type="entry name" value="WD40/YVTN_repeat-like_dom_sf"/>
</dbReference>
<dbReference type="SUPFAM" id="SSF52540">
    <property type="entry name" value="P-loop containing nucleoside triphosphate hydrolases"/>
    <property type="match status" value="1"/>
</dbReference>
<keyword evidence="1" id="KW-0677">Repeat</keyword>
<dbReference type="PROSITE" id="PS50082">
    <property type="entry name" value="WD_REPEATS_2"/>
    <property type="match status" value="1"/>
</dbReference>
<dbReference type="SMART" id="SM00320">
    <property type="entry name" value="WD40"/>
    <property type="match status" value="1"/>
</dbReference>
<proteinExistence type="predicted"/>
<evidence type="ECO:0000256" key="2">
    <source>
        <dbReference type="PROSITE-ProRule" id="PRU00221"/>
    </source>
</evidence>
<dbReference type="InterPro" id="IPR056884">
    <property type="entry name" value="NPHP3-like_N"/>
</dbReference>
<feature type="domain" description="Nephrocystin 3-like N-terminal" evidence="3">
    <location>
        <begin position="70"/>
        <end position="130"/>
    </location>
</feature>
<dbReference type="Gene3D" id="2.130.10.10">
    <property type="entry name" value="YVTN repeat-like/Quinoprotein amine dehydrogenase"/>
    <property type="match status" value="1"/>
</dbReference>
<evidence type="ECO:0000259" key="3">
    <source>
        <dbReference type="Pfam" id="PF24883"/>
    </source>
</evidence>
<dbReference type="InterPro" id="IPR027417">
    <property type="entry name" value="P-loop_NTPase"/>
</dbReference>
<dbReference type="EMBL" id="CP034204">
    <property type="protein sequence ID" value="QBZ53299.1"/>
    <property type="molecule type" value="Genomic_DNA"/>
</dbReference>
<gene>
    <name evidence="4" type="ORF">PoMZ_08974</name>
</gene>
<dbReference type="PANTHER" id="PTHR10039">
    <property type="entry name" value="AMELOGENIN"/>
    <property type="match status" value="1"/>
</dbReference>
<protein>
    <recommendedName>
        <fullName evidence="3">Nephrocystin 3-like N-terminal domain-containing protein</fullName>
    </recommendedName>
</protein>
<evidence type="ECO:0000256" key="1">
    <source>
        <dbReference type="ARBA" id="ARBA00022737"/>
    </source>
</evidence>
<evidence type="ECO:0000313" key="5">
    <source>
        <dbReference type="Proteomes" id="UP000294847"/>
    </source>
</evidence>
<evidence type="ECO:0000313" key="4">
    <source>
        <dbReference type="EMBL" id="QBZ53299.1"/>
    </source>
</evidence>
<feature type="domain" description="Nephrocystin 3-like N-terminal" evidence="3">
    <location>
        <begin position="147"/>
        <end position="206"/>
    </location>
</feature>
<sequence>FVLLVAEKQLQISIHQRDISAQQFAEFQLQNEILKNRPLDLPVVPQARYDSSDVQNSPRCEGQTRLRIRETIHHWADECAKPLFWLVGPAGTGKSTIARTIADSFHDKKRLVAGYFFKRGERDRNNTTGLDRDAVEKKGLAIQFEKLLWLPLCDLPPTDANHGSRIVVIDALDECEQPEHLPLVLSLLSKLGTVNAVCLRVLITSRFTSAVVAALDGVRYRSLDLKAEHRDETRSDHKWEILENWPNPAQLDRLIHLSTAPSPLFIYAATLYRFIDDPDKRENPVDQLELWLRQCDSNTPQLDQVYLPILHYVLFGSCNVHEKPKPLAENLRMELFDVLGAIILAATPLSYKAIAALLGMPSRRVTLWLRHLHAVLSVPEDPETPVRLLHKSFSDFMLNLKASNHFDYGVDAAQCIKRMEAGLRRDICNIRKPDVLRNEIEKQVIDTQIPADLEYPCLYWVYHLQQSGRLLGNNVHVFLCTHLLYWLKVLALLGRVSDGAAAMKQLAAICQCPNAFEEFSELIKDASKVIATFGPMIERTPLQIYGALIIFSPVARIKPDWDAHRQTFEGHDDQANAVAFLPDGQMIASASWDKTVRLWDAVTGAHRQTLLLGSTRTLALHSSSSTLLFTDFGAVDLFTNFLSNEPPPPPDETPSSPTFCNIGLNPEKTWLMVGDAKILWLPIEYRLTSSAVRGSTMFIGCSSGRVT</sequence>
<dbReference type="AlphaFoldDB" id="A0A4P7MSN5"/>
<organism evidence="4 5">
    <name type="scientific">Pyricularia oryzae</name>
    <name type="common">Rice blast fungus</name>
    <name type="synonym">Magnaporthe oryzae</name>
    <dbReference type="NCBI Taxonomy" id="318829"/>
    <lineage>
        <taxon>Eukaryota</taxon>
        <taxon>Fungi</taxon>
        <taxon>Dikarya</taxon>
        <taxon>Ascomycota</taxon>
        <taxon>Pezizomycotina</taxon>
        <taxon>Sordariomycetes</taxon>
        <taxon>Sordariomycetidae</taxon>
        <taxon>Magnaporthales</taxon>
        <taxon>Pyriculariaceae</taxon>
        <taxon>Pyricularia</taxon>
    </lineage>
</organism>
<dbReference type="Pfam" id="PF24883">
    <property type="entry name" value="NPHP3_N"/>
    <property type="match status" value="2"/>
</dbReference>
<dbReference type="Gene3D" id="3.40.50.300">
    <property type="entry name" value="P-loop containing nucleotide triphosphate hydrolases"/>
    <property type="match status" value="1"/>
</dbReference>
<reference evidence="4 5" key="1">
    <citation type="journal article" date="2019" name="Mol. Biol. Evol.">
        <title>Blast fungal genomes show frequent chromosomal changes, gene gains and losses, and effector gene turnover.</title>
        <authorList>
            <person name="Gomez Luciano L.B."/>
            <person name="Jason Tsai I."/>
            <person name="Chuma I."/>
            <person name="Tosa Y."/>
            <person name="Chen Y.H."/>
            <person name="Li J.Y."/>
            <person name="Li M.Y."/>
            <person name="Jade Lu M.Y."/>
            <person name="Nakayashiki H."/>
            <person name="Li W.H."/>
        </authorList>
    </citation>
    <scope>NUCLEOTIDE SEQUENCE [LARGE SCALE GENOMIC DNA]</scope>
    <source>
        <strain evidence="4">MZ5-1-6</strain>
    </source>
</reference>
<name>A0A4P7MSN5_PYROR</name>
<dbReference type="InterPro" id="IPR036322">
    <property type="entry name" value="WD40_repeat_dom_sf"/>
</dbReference>
<dbReference type="Proteomes" id="UP000294847">
    <property type="component" value="Chromosome 1"/>
</dbReference>
<dbReference type="PANTHER" id="PTHR10039:SF14">
    <property type="entry name" value="NACHT DOMAIN-CONTAINING PROTEIN"/>
    <property type="match status" value="1"/>
</dbReference>
<accession>A0A4P7MSN5</accession>
<dbReference type="SUPFAM" id="SSF50978">
    <property type="entry name" value="WD40 repeat-like"/>
    <property type="match status" value="1"/>
</dbReference>
<feature type="non-terminal residue" evidence="4">
    <location>
        <position position="1"/>
    </location>
</feature>
<dbReference type="PROSITE" id="PS50294">
    <property type="entry name" value="WD_REPEATS_REGION"/>
    <property type="match status" value="1"/>
</dbReference>
<dbReference type="Pfam" id="PF00400">
    <property type="entry name" value="WD40"/>
    <property type="match status" value="1"/>
</dbReference>
<dbReference type="InterPro" id="IPR001680">
    <property type="entry name" value="WD40_rpt"/>
</dbReference>
<feature type="non-terminal residue" evidence="4">
    <location>
        <position position="707"/>
    </location>
</feature>